<dbReference type="EMBL" id="CABPRJ010000963">
    <property type="protein sequence ID" value="VVC33067.1"/>
    <property type="molecule type" value="Genomic_DNA"/>
</dbReference>
<proteinExistence type="predicted"/>
<protein>
    <submittedName>
        <fullName evidence="2">Uncharacterized protein</fullName>
    </submittedName>
</protein>
<accession>A0A5E4MLG1</accession>
<gene>
    <name evidence="2" type="ORF">CINCED_3A010839</name>
</gene>
<keyword evidence="1" id="KW-0812">Transmembrane</keyword>
<evidence type="ECO:0000313" key="2">
    <source>
        <dbReference type="EMBL" id="VVC33067.1"/>
    </source>
</evidence>
<reference evidence="2 3" key="1">
    <citation type="submission" date="2019-08" db="EMBL/GenBank/DDBJ databases">
        <authorList>
            <person name="Alioto T."/>
            <person name="Alioto T."/>
            <person name="Gomez Garrido J."/>
        </authorList>
    </citation>
    <scope>NUCLEOTIDE SEQUENCE [LARGE SCALE GENOMIC DNA]</scope>
</reference>
<keyword evidence="1" id="KW-0472">Membrane</keyword>
<sequence length="195" mass="20304">MSSSQSEPGLPPAIDQHQNKKVTTIIIYPTVTPETIIIPMVSCILGFPLLALMVICCLRRRAKLARDRDRRRNLGFARACTSDQGVISLARFSPMHKIGVYLAAGANANCGGPMPSPLSSGGRGHPLRSESRSYASYDLDPVMEERSDMESSCTGGISGAVPTGGGGVCGVIIADDDDVAVGGGGAVEALVCPDS</sequence>
<name>A0A5E4MLG1_9HEMI</name>
<keyword evidence="1" id="KW-1133">Transmembrane helix</keyword>
<dbReference type="Proteomes" id="UP000325440">
    <property type="component" value="Unassembled WGS sequence"/>
</dbReference>
<keyword evidence="3" id="KW-1185">Reference proteome</keyword>
<feature type="transmembrane region" description="Helical" evidence="1">
    <location>
        <begin position="36"/>
        <end position="58"/>
    </location>
</feature>
<evidence type="ECO:0000256" key="1">
    <source>
        <dbReference type="SAM" id="Phobius"/>
    </source>
</evidence>
<dbReference type="OrthoDB" id="8188129at2759"/>
<dbReference type="AlphaFoldDB" id="A0A5E4MLG1"/>
<organism evidence="2 3">
    <name type="scientific">Cinara cedri</name>
    <dbReference type="NCBI Taxonomy" id="506608"/>
    <lineage>
        <taxon>Eukaryota</taxon>
        <taxon>Metazoa</taxon>
        <taxon>Ecdysozoa</taxon>
        <taxon>Arthropoda</taxon>
        <taxon>Hexapoda</taxon>
        <taxon>Insecta</taxon>
        <taxon>Pterygota</taxon>
        <taxon>Neoptera</taxon>
        <taxon>Paraneoptera</taxon>
        <taxon>Hemiptera</taxon>
        <taxon>Sternorrhyncha</taxon>
        <taxon>Aphidomorpha</taxon>
        <taxon>Aphidoidea</taxon>
        <taxon>Aphididae</taxon>
        <taxon>Lachninae</taxon>
        <taxon>Cinara</taxon>
    </lineage>
</organism>
<evidence type="ECO:0000313" key="3">
    <source>
        <dbReference type="Proteomes" id="UP000325440"/>
    </source>
</evidence>